<evidence type="ECO:0000313" key="2">
    <source>
        <dbReference type="EMBL" id="GJS96698.1"/>
    </source>
</evidence>
<keyword evidence="1" id="KW-1133">Transmembrane helix</keyword>
<dbReference type="EMBL" id="BQNB010011906">
    <property type="protein sequence ID" value="GJS96698.1"/>
    <property type="molecule type" value="Genomic_DNA"/>
</dbReference>
<evidence type="ECO:0000256" key="1">
    <source>
        <dbReference type="SAM" id="Phobius"/>
    </source>
</evidence>
<accession>A0ABQ5A6J6</accession>
<gene>
    <name evidence="2" type="ORF">Tco_0803666</name>
</gene>
<keyword evidence="1" id="KW-0812">Transmembrane</keyword>
<keyword evidence="1" id="KW-0472">Membrane</keyword>
<proteinExistence type="predicted"/>
<evidence type="ECO:0000313" key="3">
    <source>
        <dbReference type="Proteomes" id="UP001151760"/>
    </source>
</evidence>
<keyword evidence="3" id="KW-1185">Reference proteome</keyword>
<dbReference type="Proteomes" id="UP001151760">
    <property type="component" value="Unassembled WGS sequence"/>
</dbReference>
<name>A0ABQ5A6J6_9ASTR</name>
<reference evidence="2" key="2">
    <citation type="submission" date="2022-01" db="EMBL/GenBank/DDBJ databases">
        <authorList>
            <person name="Yamashiro T."/>
            <person name="Shiraishi A."/>
            <person name="Satake H."/>
            <person name="Nakayama K."/>
        </authorList>
    </citation>
    <scope>NUCLEOTIDE SEQUENCE</scope>
</reference>
<organism evidence="2 3">
    <name type="scientific">Tanacetum coccineum</name>
    <dbReference type="NCBI Taxonomy" id="301880"/>
    <lineage>
        <taxon>Eukaryota</taxon>
        <taxon>Viridiplantae</taxon>
        <taxon>Streptophyta</taxon>
        <taxon>Embryophyta</taxon>
        <taxon>Tracheophyta</taxon>
        <taxon>Spermatophyta</taxon>
        <taxon>Magnoliopsida</taxon>
        <taxon>eudicotyledons</taxon>
        <taxon>Gunneridae</taxon>
        <taxon>Pentapetalae</taxon>
        <taxon>asterids</taxon>
        <taxon>campanulids</taxon>
        <taxon>Asterales</taxon>
        <taxon>Asteraceae</taxon>
        <taxon>Asteroideae</taxon>
        <taxon>Anthemideae</taxon>
        <taxon>Anthemidinae</taxon>
        <taxon>Tanacetum</taxon>
    </lineage>
</organism>
<feature type="transmembrane region" description="Helical" evidence="1">
    <location>
        <begin position="146"/>
        <end position="165"/>
    </location>
</feature>
<sequence length="306" mass="34507">MSIALTASFAATKYIIRVSPFFGVVRVGYSDTNFFISRTAASVAFVHLKSFFLVHFFNISKKGRDHLADLDKKRLRAARFPHRDCICLRVLGEGMSMTAFVFSGLAFIPSEVTMYPKNFPSCIPNEHFFGLSFMFILRRVEKVCSISFMMSCSVILLITISSTYASRKLPLPYGKPSSLCPSLSSVFGGIPYKHPRNTYIGIPSTTQSSNRSPAKDMEDDVDISALTMEKYIALIPDDIKPGIVNPKIGDDVEFEINANFMRELRRKLFAGTDDEDAYEHVRTVLEIVDLFHFPGVIHDAIMLRYF</sequence>
<feature type="transmembrane region" description="Helical" evidence="1">
    <location>
        <begin position="35"/>
        <end position="57"/>
    </location>
</feature>
<reference evidence="2" key="1">
    <citation type="journal article" date="2022" name="Int. J. Mol. Sci.">
        <title>Draft Genome of Tanacetum Coccineum: Genomic Comparison of Closely Related Tanacetum-Family Plants.</title>
        <authorList>
            <person name="Yamashiro T."/>
            <person name="Shiraishi A."/>
            <person name="Nakayama K."/>
            <person name="Satake H."/>
        </authorList>
    </citation>
    <scope>NUCLEOTIDE SEQUENCE</scope>
</reference>
<protein>
    <submittedName>
        <fullName evidence="2">Uncharacterized protein</fullName>
    </submittedName>
</protein>
<comment type="caution">
    <text evidence="2">The sequence shown here is derived from an EMBL/GenBank/DDBJ whole genome shotgun (WGS) entry which is preliminary data.</text>
</comment>